<keyword evidence="3 10" id="KW-0812">Transmembrane</keyword>
<evidence type="ECO:0000313" key="13">
    <source>
        <dbReference type="Proteomes" id="UP000054251"/>
    </source>
</evidence>
<evidence type="ECO:0000256" key="4">
    <source>
        <dbReference type="ARBA" id="ARBA00022792"/>
    </source>
</evidence>
<evidence type="ECO:0000256" key="7">
    <source>
        <dbReference type="ARBA" id="ARBA00023136"/>
    </source>
</evidence>
<name>A0A0V1PZ02_9ASCO</name>
<feature type="transmembrane region" description="Helical" evidence="10">
    <location>
        <begin position="6"/>
        <end position="28"/>
    </location>
</feature>
<keyword evidence="4 10" id="KW-0999">Mitochondrion inner membrane</keyword>
<keyword evidence="8 10" id="KW-0143">Chaperone</keyword>
<dbReference type="AlphaFoldDB" id="A0A0V1PZ02"/>
<feature type="region of interest" description="Disordered" evidence="11">
    <location>
        <begin position="78"/>
        <end position="101"/>
    </location>
</feature>
<evidence type="ECO:0000256" key="10">
    <source>
        <dbReference type="RuleBase" id="RU368005"/>
    </source>
</evidence>
<dbReference type="GO" id="GO:0005743">
    <property type="term" value="C:mitochondrial inner membrane"/>
    <property type="evidence" value="ECO:0007669"/>
    <property type="project" value="UniProtKB-SubCell"/>
</dbReference>
<keyword evidence="13" id="KW-1185">Reference proteome</keyword>
<evidence type="ECO:0000256" key="6">
    <source>
        <dbReference type="ARBA" id="ARBA00023128"/>
    </source>
</evidence>
<keyword evidence="6 10" id="KW-0496">Mitochondrion</keyword>
<dbReference type="Pfam" id="PF07960">
    <property type="entry name" value="CBP4"/>
    <property type="match status" value="1"/>
</dbReference>
<dbReference type="InterPro" id="IPR012420">
    <property type="entry name" value="Cbp4"/>
</dbReference>
<comment type="similarity">
    <text evidence="2 10">Belongs to the CBP4 family.</text>
</comment>
<dbReference type="GO" id="GO:0034551">
    <property type="term" value="P:mitochondrial respiratory chain complex III assembly"/>
    <property type="evidence" value="ECO:0007669"/>
    <property type="project" value="TreeGrafter"/>
</dbReference>
<protein>
    <recommendedName>
        <fullName evidence="10">Cytochrome b mRNA-processing protein 4</fullName>
    </recommendedName>
</protein>
<keyword evidence="5 10" id="KW-1133">Transmembrane helix</keyword>
<gene>
    <name evidence="12" type="ORF">AC631_02903</name>
</gene>
<comment type="caution">
    <text evidence="12">The sequence shown here is derived from an EMBL/GenBank/DDBJ whole genome shotgun (WGS) entry which is preliminary data.</text>
</comment>
<organism evidence="12 13">
    <name type="scientific">Debaryomyces fabryi</name>
    <dbReference type="NCBI Taxonomy" id="58627"/>
    <lineage>
        <taxon>Eukaryota</taxon>
        <taxon>Fungi</taxon>
        <taxon>Dikarya</taxon>
        <taxon>Ascomycota</taxon>
        <taxon>Saccharomycotina</taxon>
        <taxon>Pichiomycetes</taxon>
        <taxon>Debaryomycetaceae</taxon>
        <taxon>Debaryomyces</taxon>
    </lineage>
</organism>
<proteinExistence type="inferred from homology"/>
<evidence type="ECO:0000256" key="2">
    <source>
        <dbReference type="ARBA" id="ARBA00006780"/>
    </source>
</evidence>
<feature type="compositionally biased region" description="Basic and acidic residues" evidence="11">
    <location>
        <begin position="86"/>
        <end position="101"/>
    </location>
</feature>
<evidence type="ECO:0000256" key="11">
    <source>
        <dbReference type="SAM" id="MobiDB-lite"/>
    </source>
</evidence>
<evidence type="ECO:0000256" key="5">
    <source>
        <dbReference type="ARBA" id="ARBA00022989"/>
    </source>
</evidence>
<evidence type="ECO:0000256" key="1">
    <source>
        <dbReference type="ARBA" id="ARBA00004434"/>
    </source>
</evidence>
<dbReference type="GeneID" id="26839912"/>
<comment type="subcellular location">
    <subcellularLocation>
        <location evidence="1 10">Mitochondrion inner membrane</location>
        <topology evidence="1 10">Single-pass membrane protein</topology>
    </subcellularLocation>
</comment>
<dbReference type="EMBL" id="LMYN01000056">
    <property type="protein sequence ID" value="KSA01338.1"/>
    <property type="molecule type" value="Genomic_DNA"/>
</dbReference>
<evidence type="ECO:0000256" key="8">
    <source>
        <dbReference type="ARBA" id="ARBA00023186"/>
    </source>
</evidence>
<dbReference type="OrthoDB" id="5576752at2759"/>
<comment type="function">
    <text evidence="9 10">Essential for the assembly of ubiquinol-cytochrome c reductase. It has a direct effect on the correct occurrence of the Rieske protein, core 4, core 5 and apocytochrome b.</text>
</comment>
<dbReference type="PANTHER" id="PTHR28202:SF1">
    <property type="entry name" value="ASSEMBLY FACTOR CBP4"/>
    <property type="match status" value="1"/>
</dbReference>
<keyword evidence="7 10" id="KW-0472">Membrane</keyword>
<evidence type="ECO:0000256" key="3">
    <source>
        <dbReference type="ARBA" id="ARBA00022692"/>
    </source>
</evidence>
<dbReference type="PANTHER" id="PTHR28202">
    <property type="entry name" value="ASSEMBLY FACTOR CBP4"/>
    <property type="match status" value="1"/>
</dbReference>
<dbReference type="RefSeq" id="XP_015467440.1">
    <property type="nucleotide sequence ID" value="XM_015611732.1"/>
</dbReference>
<dbReference type="Proteomes" id="UP000054251">
    <property type="component" value="Unassembled WGS sequence"/>
</dbReference>
<sequence>MSQKPLWYRWTRVGVVGFSIIATGSLLFKYTVPTDEQLIAKFSPEIRAEYERNREVRQKEQQELMKIAKETAASNDPIWKTGKIKSPFEKDGRNTDPKLVDIEKYNRERGDEFKRLEVEKAQQELKEAEELASQKKGWFSRK</sequence>
<evidence type="ECO:0000256" key="9">
    <source>
        <dbReference type="ARBA" id="ARBA00025413"/>
    </source>
</evidence>
<accession>A0A0V1PZ02</accession>
<evidence type="ECO:0000313" key="12">
    <source>
        <dbReference type="EMBL" id="KSA01338.1"/>
    </source>
</evidence>
<reference evidence="12 13" key="1">
    <citation type="submission" date="2015-11" db="EMBL/GenBank/DDBJ databases">
        <title>The genome of Debaryomyces fabryi.</title>
        <authorList>
            <person name="Tafer H."/>
            <person name="Lopandic K."/>
        </authorList>
    </citation>
    <scope>NUCLEOTIDE SEQUENCE [LARGE SCALE GENOMIC DNA]</scope>
    <source>
        <strain evidence="12 13">CBS 789</strain>
    </source>
</reference>